<evidence type="ECO:0000313" key="2">
    <source>
        <dbReference type="Proteomes" id="UP000017396"/>
    </source>
</evidence>
<reference evidence="1 2" key="1">
    <citation type="journal article" date="2013" name="PLoS ONE">
        <title>Cultivation and Complete Genome Sequencing of Gloeobacter kilaueensis sp. nov., from a Lava Cave in Kilauea Caldera, Hawai'i.</title>
        <authorList>
            <person name="Saw J.H."/>
            <person name="Schatz M."/>
            <person name="Brown M.V."/>
            <person name="Kunkel D.D."/>
            <person name="Foster J.S."/>
            <person name="Shick H."/>
            <person name="Christensen S."/>
            <person name="Hou S."/>
            <person name="Wan X."/>
            <person name="Donachie S.P."/>
        </authorList>
    </citation>
    <scope>NUCLEOTIDE SEQUENCE [LARGE SCALE GENOMIC DNA]</scope>
    <source>
        <strain evidence="2">JS</strain>
    </source>
</reference>
<sequence>MPRDRLAPAGKWGESKQRVMLTPTATRRIDAVAEALGITRSEVLERLCRSECLSTEQLEIAGNEEQG</sequence>
<protein>
    <recommendedName>
        <fullName evidence="3">Ribbon-helix-helix protein CopG domain-containing protein</fullName>
    </recommendedName>
</protein>
<evidence type="ECO:0000313" key="1">
    <source>
        <dbReference type="EMBL" id="AGY57603.1"/>
    </source>
</evidence>
<dbReference type="HOGENOM" id="CLU_2806392_0_0_3"/>
<proteinExistence type="predicted"/>
<keyword evidence="2" id="KW-1185">Reference proteome</keyword>
<dbReference type="AlphaFoldDB" id="U5QFE3"/>
<dbReference type="EMBL" id="CP003587">
    <property type="protein sequence ID" value="AGY57603.1"/>
    <property type="molecule type" value="Genomic_DNA"/>
</dbReference>
<evidence type="ECO:0008006" key="3">
    <source>
        <dbReference type="Google" id="ProtNLM"/>
    </source>
</evidence>
<dbReference type="OrthoDB" id="582956at2"/>
<dbReference type="STRING" id="1183438.GKIL_1357"/>
<organism evidence="1 2">
    <name type="scientific">Gloeobacter kilaueensis (strain ATCC BAA-2537 / CCAP 1431/1 / ULC 316 / JS1)</name>
    <dbReference type="NCBI Taxonomy" id="1183438"/>
    <lineage>
        <taxon>Bacteria</taxon>
        <taxon>Bacillati</taxon>
        <taxon>Cyanobacteriota</taxon>
        <taxon>Cyanophyceae</taxon>
        <taxon>Gloeobacterales</taxon>
        <taxon>Gloeobacteraceae</taxon>
        <taxon>Gloeobacter</taxon>
    </lineage>
</organism>
<gene>
    <name evidence="1" type="ORF">GKIL_1357</name>
</gene>
<accession>U5QFE3</accession>
<name>U5QFE3_GLOK1</name>
<dbReference type="Proteomes" id="UP000017396">
    <property type="component" value="Chromosome"/>
</dbReference>
<dbReference type="KEGG" id="glj:GKIL_1357"/>